<dbReference type="EMBL" id="BOVJ01000068">
    <property type="protein sequence ID" value="GIQ63698.1"/>
    <property type="molecule type" value="Genomic_DNA"/>
</dbReference>
<sequence>MKAKVNGIEIEGTPQEIAEYVRSIQLVTVYKPKVTEDCVYRPYSG</sequence>
<reference evidence="1 2" key="1">
    <citation type="submission" date="2021-04" db="EMBL/GenBank/DDBJ databases">
        <title>Draft genome sequence of Paenibacillus cisolokensis, LC2-13A.</title>
        <authorList>
            <person name="Uke A."/>
            <person name="Chhe C."/>
            <person name="Baramee S."/>
            <person name="Kosugi A."/>
        </authorList>
    </citation>
    <scope>NUCLEOTIDE SEQUENCE [LARGE SCALE GENOMIC DNA]</scope>
    <source>
        <strain evidence="1 2">LC2-13A</strain>
    </source>
</reference>
<organism evidence="1 2">
    <name type="scientific">Paenibacillus cisolokensis</name>
    <dbReference type="NCBI Taxonomy" id="1658519"/>
    <lineage>
        <taxon>Bacteria</taxon>
        <taxon>Bacillati</taxon>
        <taxon>Bacillota</taxon>
        <taxon>Bacilli</taxon>
        <taxon>Bacillales</taxon>
        <taxon>Paenibacillaceae</taxon>
        <taxon>Paenibacillus</taxon>
    </lineage>
</organism>
<accession>A0ABQ4N649</accession>
<comment type="caution">
    <text evidence="1">The sequence shown here is derived from an EMBL/GenBank/DDBJ whole genome shotgun (WGS) entry which is preliminary data.</text>
</comment>
<evidence type="ECO:0000313" key="1">
    <source>
        <dbReference type="EMBL" id="GIQ63698.1"/>
    </source>
</evidence>
<name>A0ABQ4N649_9BACL</name>
<proteinExistence type="predicted"/>
<gene>
    <name evidence="1" type="ORF">PACILC2_22660</name>
</gene>
<dbReference type="Proteomes" id="UP000680304">
    <property type="component" value="Unassembled WGS sequence"/>
</dbReference>
<protein>
    <submittedName>
        <fullName evidence="1">Uncharacterized protein</fullName>
    </submittedName>
</protein>
<evidence type="ECO:0000313" key="2">
    <source>
        <dbReference type="Proteomes" id="UP000680304"/>
    </source>
</evidence>
<keyword evidence="2" id="KW-1185">Reference proteome</keyword>